<keyword evidence="2" id="KW-1133">Transmembrane helix</keyword>
<dbReference type="Proteomes" id="UP000789706">
    <property type="component" value="Unassembled WGS sequence"/>
</dbReference>
<accession>A0A9N9ASG8</accession>
<keyword evidence="4" id="KW-1185">Reference proteome</keyword>
<evidence type="ECO:0000313" key="4">
    <source>
        <dbReference type="Proteomes" id="UP000789706"/>
    </source>
</evidence>
<sequence>MDELDVPFFCPTSYSYSSPEVHTACVIRVLNLFVMWLYTILLILSIFAWCCGFLPSEEDFYFKEKFLTSTGLSSLSFGNSSTWSATWGQGQGQGGSNSKVGVIDEENPSKSTVESTTSTNPFYNNNESSNIIKTSYIKGEKGEKE</sequence>
<name>A0A9N9ASG8_9GLOM</name>
<organism evidence="3 4">
    <name type="scientific">Diversispora eburnea</name>
    <dbReference type="NCBI Taxonomy" id="1213867"/>
    <lineage>
        <taxon>Eukaryota</taxon>
        <taxon>Fungi</taxon>
        <taxon>Fungi incertae sedis</taxon>
        <taxon>Mucoromycota</taxon>
        <taxon>Glomeromycotina</taxon>
        <taxon>Glomeromycetes</taxon>
        <taxon>Diversisporales</taxon>
        <taxon>Diversisporaceae</taxon>
        <taxon>Diversispora</taxon>
    </lineage>
</organism>
<keyword evidence="2" id="KW-0472">Membrane</keyword>
<evidence type="ECO:0000256" key="2">
    <source>
        <dbReference type="SAM" id="Phobius"/>
    </source>
</evidence>
<comment type="caution">
    <text evidence="3">The sequence shown here is derived from an EMBL/GenBank/DDBJ whole genome shotgun (WGS) entry which is preliminary data.</text>
</comment>
<feature type="region of interest" description="Disordered" evidence="1">
    <location>
        <begin position="86"/>
        <end position="127"/>
    </location>
</feature>
<gene>
    <name evidence="3" type="ORF">DEBURN_LOCUS6611</name>
</gene>
<dbReference type="AlphaFoldDB" id="A0A9N9ASG8"/>
<evidence type="ECO:0000256" key="1">
    <source>
        <dbReference type="SAM" id="MobiDB-lite"/>
    </source>
</evidence>
<reference evidence="3" key="1">
    <citation type="submission" date="2021-06" db="EMBL/GenBank/DDBJ databases">
        <authorList>
            <person name="Kallberg Y."/>
            <person name="Tangrot J."/>
            <person name="Rosling A."/>
        </authorList>
    </citation>
    <scope>NUCLEOTIDE SEQUENCE</scope>
    <source>
        <strain evidence="3">AZ414A</strain>
    </source>
</reference>
<dbReference type="EMBL" id="CAJVPK010000698">
    <property type="protein sequence ID" value="CAG8541029.1"/>
    <property type="molecule type" value="Genomic_DNA"/>
</dbReference>
<evidence type="ECO:0000313" key="3">
    <source>
        <dbReference type="EMBL" id="CAG8541029.1"/>
    </source>
</evidence>
<protein>
    <submittedName>
        <fullName evidence="3">11063_t:CDS:1</fullName>
    </submittedName>
</protein>
<proteinExistence type="predicted"/>
<feature type="compositionally biased region" description="Polar residues" evidence="1">
    <location>
        <begin position="109"/>
        <end position="127"/>
    </location>
</feature>
<feature type="transmembrane region" description="Helical" evidence="2">
    <location>
        <begin position="36"/>
        <end position="55"/>
    </location>
</feature>
<keyword evidence="2" id="KW-0812">Transmembrane</keyword>
<dbReference type="OrthoDB" id="2402153at2759"/>